<keyword evidence="2" id="KW-1185">Reference proteome</keyword>
<comment type="caution">
    <text evidence="1">The sequence shown here is derived from an EMBL/GenBank/DDBJ whole genome shotgun (WGS) entry which is preliminary data.</text>
</comment>
<dbReference type="AlphaFoldDB" id="A0A845QHL2"/>
<sequence length="281" mass="32009">MKKKLLTIVVSLVALAVFIRSPLSNYPVSLAVMKIYSEIHARDSIMEEKGIKLHIPGGSAAKEKNWYPFVMTFNADAGFQRFTGESNLKLTILYNFPAFNLWKGCSMVYDSASPYYNGFYGAYLVCRGEDETVPYGFLPDGSLDPEAAAQVPRFDFQKLVLQDFGIKTDTLVFDWKIEKIRTKVAYLGIDGWTQTDARLTVNGMQHQKEDFRRSYLQYGPPGYPLPDIPPEADFAPVDMIGRLYGRYFAEWDTSIFFYVLASNQEVLENCDRNILSRSILQ</sequence>
<name>A0A845QHL2_9FIRM</name>
<gene>
    <name evidence="1" type="ORF">D0435_00860</name>
</gene>
<reference evidence="1 2" key="1">
    <citation type="submission" date="2018-08" db="EMBL/GenBank/DDBJ databases">
        <title>Murine metabolic-syndrome-specific gut microbial biobank.</title>
        <authorList>
            <person name="Liu C."/>
        </authorList>
    </citation>
    <scope>NUCLEOTIDE SEQUENCE [LARGE SCALE GENOMIC DNA]</scope>
    <source>
        <strain evidence="1 2">28</strain>
    </source>
</reference>
<dbReference type="Proteomes" id="UP000446866">
    <property type="component" value="Unassembled WGS sequence"/>
</dbReference>
<dbReference type="RefSeq" id="WP_160200522.1">
    <property type="nucleotide sequence ID" value="NZ_QXWK01000001.1"/>
</dbReference>
<proteinExistence type="predicted"/>
<dbReference type="EMBL" id="QXWK01000001">
    <property type="protein sequence ID" value="NBH60223.1"/>
    <property type="molecule type" value="Genomic_DNA"/>
</dbReference>
<protein>
    <submittedName>
        <fullName evidence="1">Uncharacterized protein</fullName>
    </submittedName>
</protein>
<evidence type="ECO:0000313" key="2">
    <source>
        <dbReference type="Proteomes" id="UP000446866"/>
    </source>
</evidence>
<organism evidence="1 2">
    <name type="scientific">Anaerotruncus colihominis</name>
    <dbReference type="NCBI Taxonomy" id="169435"/>
    <lineage>
        <taxon>Bacteria</taxon>
        <taxon>Bacillati</taxon>
        <taxon>Bacillota</taxon>
        <taxon>Clostridia</taxon>
        <taxon>Eubacteriales</taxon>
        <taxon>Oscillospiraceae</taxon>
        <taxon>Anaerotruncus</taxon>
    </lineage>
</organism>
<evidence type="ECO:0000313" key="1">
    <source>
        <dbReference type="EMBL" id="NBH60223.1"/>
    </source>
</evidence>
<accession>A0A845QHL2</accession>